<dbReference type="InterPro" id="IPR017871">
    <property type="entry name" value="ABC_transporter-like_CS"/>
</dbReference>
<organism evidence="6 7">
    <name type="scientific">Mycoplasma amphoriforme A39</name>
    <dbReference type="NCBI Taxonomy" id="572419"/>
    <lineage>
        <taxon>Bacteria</taxon>
        <taxon>Bacillati</taxon>
        <taxon>Mycoplasmatota</taxon>
        <taxon>Mollicutes</taxon>
        <taxon>Mycoplasmataceae</taxon>
        <taxon>Mycoplasma</taxon>
    </lineage>
</organism>
<evidence type="ECO:0000256" key="4">
    <source>
        <dbReference type="SAM" id="Coils"/>
    </source>
</evidence>
<dbReference type="GO" id="GO:0005524">
    <property type="term" value="F:ATP binding"/>
    <property type="evidence" value="ECO:0007669"/>
    <property type="project" value="UniProtKB-KW"/>
</dbReference>
<dbReference type="EMBL" id="HG937516">
    <property type="protein sequence ID" value="CDN40228.1"/>
    <property type="molecule type" value="Genomic_DNA"/>
</dbReference>
<dbReference type="Pfam" id="PF00005">
    <property type="entry name" value="ABC_tran"/>
    <property type="match status" value="1"/>
</dbReference>
<keyword evidence="3" id="KW-0067">ATP-binding</keyword>
<dbReference type="InterPro" id="IPR003593">
    <property type="entry name" value="AAA+_ATPase"/>
</dbReference>
<evidence type="ECO:0000313" key="7">
    <source>
        <dbReference type="Proteomes" id="UP000261764"/>
    </source>
</evidence>
<dbReference type="InterPro" id="IPR003439">
    <property type="entry name" value="ABC_transporter-like_ATP-bd"/>
</dbReference>
<accession>A0A292IHR2</accession>
<dbReference type="SUPFAM" id="SSF52540">
    <property type="entry name" value="P-loop containing nucleoside triphosphate hydrolases"/>
    <property type="match status" value="1"/>
</dbReference>
<proteinExistence type="predicted"/>
<dbReference type="AlphaFoldDB" id="A0A292IHR2"/>
<feature type="coiled-coil region" evidence="4">
    <location>
        <begin position="140"/>
        <end position="174"/>
    </location>
</feature>
<dbReference type="Gene3D" id="2.40.50.100">
    <property type="match status" value="1"/>
</dbReference>
<dbReference type="PROSITE" id="PS50893">
    <property type="entry name" value="ABC_TRANSPORTER_2"/>
    <property type="match status" value="1"/>
</dbReference>
<dbReference type="PROSITE" id="PS00211">
    <property type="entry name" value="ABC_TRANSPORTER_1"/>
    <property type="match status" value="1"/>
</dbReference>
<dbReference type="SMART" id="SM00382">
    <property type="entry name" value="AAA"/>
    <property type="match status" value="1"/>
</dbReference>
<keyword evidence="4" id="KW-0175">Coiled coil</keyword>
<reference evidence="6 7" key="1">
    <citation type="journal article" date="2015" name="Clin. Infect. Dis.">
        <title>Genomic Investigations unmask Mycoplasma amphoriforme, a new respiratory pathogen.</title>
        <authorList>
            <person name="Gillespie S.H."/>
            <person name="Ling C.L."/>
            <person name="Oravcova K."/>
            <person name="Pinheiro M."/>
            <person name="Wells L."/>
            <person name="Bryant J.M."/>
            <person name="McHugh T.D."/>
            <person name="Bebear C."/>
            <person name="Webster D."/>
            <person name="Harris S.R."/>
            <person name="Seth-Smith H.M."/>
            <person name="Thomson N.R."/>
        </authorList>
    </citation>
    <scope>NUCLEOTIDE SEQUENCE [LARGE SCALE GENOMIC DNA]</scope>
    <source>
        <strain evidence="6 7">A39</strain>
    </source>
</reference>
<evidence type="ECO:0000256" key="1">
    <source>
        <dbReference type="ARBA" id="ARBA00022448"/>
    </source>
</evidence>
<dbReference type="GO" id="GO:0016887">
    <property type="term" value="F:ATP hydrolysis activity"/>
    <property type="evidence" value="ECO:0007669"/>
    <property type="project" value="InterPro"/>
</dbReference>
<evidence type="ECO:0000259" key="5">
    <source>
        <dbReference type="PROSITE" id="PS50893"/>
    </source>
</evidence>
<protein>
    <recommendedName>
        <fullName evidence="5">ABC transporter domain-containing protein</fullName>
    </recommendedName>
</protein>
<dbReference type="InterPro" id="IPR008995">
    <property type="entry name" value="Mo/tungstate-bd_C_term_dom"/>
</dbReference>
<evidence type="ECO:0000256" key="3">
    <source>
        <dbReference type="ARBA" id="ARBA00022840"/>
    </source>
</evidence>
<dbReference type="SUPFAM" id="SSF50331">
    <property type="entry name" value="MOP-like"/>
    <property type="match status" value="1"/>
</dbReference>
<evidence type="ECO:0000256" key="2">
    <source>
        <dbReference type="ARBA" id="ARBA00022741"/>
    </source>
</evidence>
<feature type="domain" description="ABC transporter" evidence="5">
    <location>
        <begin position="24"/>
        <end position="402"/>
    </location>
</feature>
<dbReference type="Proteomes" id="UP000261764">
    <property type="component" value="Chromosome I"/>
</dbReference>
<dbReference type="Gene3D" id="3.40.50.300">
    <property type="entry name" value="P-loop containing nucleotide triphosphate hydrolases"/>
    <property type="match status" value="2"/>
</dbReference>
<keyword evidence="1" id="KW-0813">Transport</keyword>
<name>A0A292IHR2_9MOLU</name>
<sequence>MEGGNFYLLIFNARDFKLEEKSFIELKGINKTFDDGFVAVRDFNLQIKKGEFVTLLGPSGCGKTTTINMIAGFEQPTRGQIRIGGIDIKDLPVHKRPCATVFQNYALFPNMTVYKNICYGLKVMRTPLEKIPASKYDEANQVYQEAIKVSEGKKKDLEKKRLTLQKKIDKEAEKYSKNAWFSENKEMRLTQFNQTVVLLRDKIAETHDQVQIAKIEKEILELKNNFKKKKPLDAAYDRLMKEYSNVDYWLAYWESYPVIQKENFEKRSLTRKLTKKEINERASKMIEKVGLTGKEDKYPSELSGGMQQRVALARALVIEPDILLLDEPLSALDAKVRKNLQDELKRLHQEFNLTFILVTHDQEEALMLSDKIVVMSEGDIEQVGTPSDVYDSPSTVWVAKFIGEANIFDGVYLGNHQIKLSSGDVIDTDEDAGFSANEAVKVLIRPEDFDVVSAGTGVFDATITNTVYKGLLWKIEGVLNDQTEITVDNIDFVELNSKVGLKFDPIDVHMMKVEH</sequence>
<dbReference type="InterPro" id="IPR027417">
    <property type="entry name" value="P-loop_NTPase"/>
</dbReference>
<dbReference type="KEGG" id="mamp:MAMA39_01040"/>
<dbReference type="InterPro" id="IPR050093">
    <property type="entry name" value="ABC_SmlMolc_Importer"/>
</dbReference>
<evidence type="ECO:0000313" key="6">
    <source>
        <dbReference type="EMBL" id="CDN40228.1"/>
    </source>
</evidence>
<dbReference type="PANTHER" id="PTHR42781">
    <property type="entry name" value="SPERMIDINE/PUTRESCINE IMPORT ATP-BINDING PROTEIN POTA"/>
    <property type="match status" value="1"/>
</dbReference>
<dbReference type="PANTHER" id="PTHR42781:SF4">
    <property type="entry name" value="SPERMIDINE_PUTRESCINE IMPORT ATP-BINDING PROTEIN POTA"/>
    <property type="match status" value="1"/>
</dbReference>
<keyword evidence="2" id="KW-0547">Nucleotide-binding</keyword>
<keyword evidence="7" id="KW-1185">Reference proteome</keyword>
<gene>
    <name evidence="6" type="ORF">MAMA39_01040</name>
</gene>